<comment type="caution">
    <text evidence="1">The sequence shown here is derived from an EMBL/GenBank/DDBJ whole genome shotgun (WGS) entry which is preliminary data.</text>
</comment>
<feature type="non-terminal residue" evidence="1">
    <location>
        <position position="1"/>
    </location>
</feature>
<gene>
    <name evidence="1" type="ORF">LCGC14_2967410</name>
</gene>
<sequence>VVMKITKNNENDFFSLLRPNLEVTNIEENPEEKLINNLQNGIFDVFRDNLIEYGIDKIKQYYPIWKEQWQKWKEKVKNWYQKK</sequence>
<dbReference type="EMBL" id="LAZR01060237">
    <property type="protein sequence ID" value="KKK66109.1"/>
    <property type="molecule type" value="Genomic_DNA"/>
</dbReference>
<proteinExistence type="predicted"/>
<name>A0A0F8ZI63_9ZZZZ</name>
<dbReference type="AlphaFoldDB" id="A0A0F8ZI63"/>
<protein>
    <submittedName>
        <fullName evidence="1">Uncharacterized protein</fullName>
    </submittedName>
</protein>
<reference evidence="1" key="1">
    <citation type="journal article" date="2015" name="Nature">
        <title>Complex archaea that bridge the gap between prokaryotes and eukaryotes.</title>
        <authorList>
            <person name="Spang A."/>
            <person name="Saw J.H."/>
            <person name="Jorgensen S.L."/>
            <person name="Zaremba-Niedzwiedzka K."/>
            <person name="Martijn J."/>
            <person name="Lind A.E."/>
            <person name="van Eijk R."/>
            <person name="Schleper C."/>
            <person name="Guy L."/>
            <person name="Ettema T.J."/>
        </authorList>
    </citation>
    <scope>NUCLEOTIDE SEQUENCE</scope>
</reference>
<accession>A0A0F8ZI63</accession>
<evidence type="ECO:0000313" key="1">
    <source>
        <dbReference type="EMBL" id="KKK66109.1"/>
    </source>
</evidence>
<organism evidence="1">
    <name type="scientific">marine sediment metagenome</name>
    <dbReference type="NCBI Taxonomy" id="412755"/>
    <lineage>
        <taxon>unclassified sequences</taxon>
        <taxon>metagenomes</taxon>
        <taxon>ecological metagenomes</taxon>
    </lineage>
</organism>